<dbReference type="PANTHER" id="PTHR43775:SF7">
    <property type="entry name" value="FATTY ACID SYNTHASE"/>
    <property type="match status" value="1"/>
</dbReference>
<evidence type="ECO:0000256" key="5">
    <source>
        <dbReference type="ARBA" id="ARBA00023002"/>
    </source>
</evidence>
<dbReference type="EMBL" id="OB671314">
    <property type="protein sequence ID" value="CAD7235125.1"/>
    <property type="molecule type" value="Genomic_DNA"/>
</dbReference>
<keyword evidence="1" id="KW-0596">Phosphopantetheine</keyword>
<evidence type="ECO:0000256" key="6">
    <source>
        <dbReference type="ARBA" id="ARBA00023098"/>
    </source>
</evidence>
<dbReference type="PANTHER" id="PTHR43775">
    <property type="entry name" value="FATTY ACID SYNTHASE"/>
    <property type="match status" value="1"/>
</dbReference>
<dbReference type="InterPro" id="IPR049391">
    <property type="entry name" value="FAS_pseudo-KR"/>
</dbReference>
<keyword evidence="6" id="KW-0443">Lipid metabolism</keyword>
<feature type="non-terminal residue" evidence="10">
    <location>
        <position position="814"/>
    </location>
</feature>
<evidence type="ECO:0000256" key="3">
    <source>
        <dbReference type="ARBA" id="ARBA00022832"/>
    </source>
</evidence>
<feature type="domain" description="Enoyl reductase (ER)" evidence="9">
    <location>
        <begin position="318"/>
        <end position="562"/>
    </location>
</feature>
<dbReference type="SUPFAM" id="SSF50129">
    <property type="entry name" value="GroES-like"/>
    <property type="match status" value="1"/>
</dbReference>
<proteinExistence type="predicted"/>
<evidence type="ECO:0000256" key="7">
    <source>
        <dbReference type="ARBA" id="ARBA00023160"/>
    </source>
</evidence>
<evidence type="ECO:0000256" key="1">
    <source>
        <dbReference type="ARBA" id="ARBA00022450"/>
    </source>
</evidence>
<dbReference type="InterPro" id="IPR050091">
    <property type="entry name" value="PKS_NRPS_Biosynth_Enz"/>
</dbReference>
<organism evidence="10">
    <name type="scientific">Cyprideis torosa</name>
    <dbReference type="NCBI Taxonomy" id="163714"/>
    <lineage>
        <taxon>Eukaryota</taxon>
        <taxon>Metazoa</taxon>
        <taxon>Ecdysozoa</taxon>
        <taxon>Arthropoda</taxon>
        <taxon>Crustacea</taxon>
        <taxon>Oligostraca</taxon>
        <taxon>Ostracoda</taxon>
        <taxon>Podocopa</taxon>
        <taxon>Podocopida</taxon>
        <taxon>Cytherocopina</taxon>
        <taxon>Cytheroidea</taxon>
        <taxon>Cytherideidae</taxon>
        <taxon>Cyprideis</taxon>
    </lineage>
</organism>
<evidence type="ECO:0000259" key="9">
    <source>
        <dbReference type="SMART" id="SM00829"/>
    </source>
</evidence>
<evidence type="ECO:0000313" key="10">
    <source>
        <dbReference type="EMBL" id="CAD7235125.1"/>
    </source>
</evidence>
<dbReference type="Pfam" id="PF21149">
    <property type="entry name" value="FAS_pseudo-KR"/>
    <property type="match status" value="2"/>
</dbReference>
<evidence type="ECO:0000256" key="4">
    <source>
        <dbReference type="ARBA" id="ARBA00022857"/>
    </source>
</evidence>
<dbReference type="InterPro" id="IPR011032">
    <property type="entry name" value="GroES-like_sf"/>
</dbReference>
<keyword evidence="2" id="KW-0444">Lipid biosynthesis</keyword>
<dbReference type="GO" id="GO:0016491">
    <property type="term" value="F:oxidoreductase activity"/>
    <property type="evidence" value="ECO:0007669"/>
    <property type="project" value="UniProtKB-KW"/>
</dbReference>
<keyword evidence="3" id="KW-0276">Fatty acid metabolism</keyword>
<gene>
    <name evidence="10" type="ORF">CTOB1V02_LOCUS12941</name>
</gene>
<feature type="non-terminal residue" evidence="10">
    <location>
        <position position="1"/>
    </location>
</feature>
<keyword evidence="7" id="KW-0275">Fatty acid biosynthesis</keyword>
<dbReference type="GO" id="GO:0006633">
    <property type="term" value="P:fatty acid biosynthetic process"/>
    <property type="evidence" value="ECO:0007669"/>
    <property type="project" value="UniProtKB-KW"/>
</dbReference>
<name>A0A7R8WV81_9CRUS</name>
<keyword evidence="8" id="KW-0511">Multifunctional enzyme</keyword>
<sequence length="814" mass="90108">IPAVFDHATNTCLSGGVEIRGCQASIAPRRPPSHAAPTLEFYRFVPFVTTERTKVNEDLCFLANLILQNHSDSELSIGDTTMSSDLLPMDKKLSYQLFDSLRNHPNTSVSCIIQSAGIEGAPDVQDLNVVPALTEKVHILFADGYEGGSTLTKDQSFLVIPNEITTKVESNAWISIGQRKSFNVLKRREASDEDACKWISVDDVDAFKWLQEVKGCMVDDKYQQIYIVSKTQNSGILGLINCLKLEPTGGQKIRGVSMIGKDLSKDVKDMLLERDLNISVLRDGIWGTYIHQQMDFKEATRKTTKMKKDGFLNTLVRGDLSSLTWIESSPSDSKATDGEVICNVEYAPLNFRDVMLATGKLPPDALPGDLATQECVLGLEFAGTVPSSGKRVMGLVPAKGLATSVRVDPSFMWEVPEHWTMQDAATVPVVYSTAYYSLIVRGYAEVAWKGNWVPFLDNLLQVIILGEEKRALKLPTKIQRMRILPQKHLSLVGDSIPAVFDHATNTCLSGGVEIRGCKASIAPRRPPSHAAPTLESYRFVPFVTTERTKVNEDLCFLANLILQNHSDSELSIGDTTMSSDLLPMDKKLSYQLFDSLRHHPNTSVSCTIQSAGIEDAPDVQDLNVVPALTEKVHILFADEYEGGSTLTKDQSFLVITNEITTKVESNAWISIGQRKSFNVLKRRVRSLVLRILGLINCLKLEPTGGHKIRGVSMIGEDLSKDVKDMLLERDLNISVLRDGIWGTYIHQQIDFKEATEKTTKTKKDAFLNTLVRGDLSSLTWIESSPSDSKATDGEVICNVEYAPLNFRDVMLATG</sequence>
<evidence type="ECO:0000256" key="2">
    <source>
        <dbReference type="ARBA" id="ARBA00022516"/>
    </source>
</evidence>
<dbReference type="Gene3D" id="3.90.180.10">
    <property type="entry name" value="Medium-chain alcohol dehydrogenases, catalytic domain"/>
    <property type="match status" value="2"/>
</dbReference>
<keyword evidence="5" id="KW-0560">Oxidoreductase</keyword>
<dbReference type="SMART" id="SM00829">
    <property type="entry name" value="PKS_ER"/>
    <property type="match status" value="1"/>
</dbReference>
<protein>
    <recommendedName>
        <fullName evidence="9">Enoyl reductase (ER) domain-containing protein</fullName>
    </recommendedName>
</protein>
<dbReference type="GO" id="GO:0004312">
    <property type="term" value="F:fatty acid synthase activity"/>
    <property type="evidence" value="ECO:0007669"/>
    <property type="project" value="TreeGrafter"/>
</dbReference>
<dbReference type="OrthoDB" id="329835at2759"/>
<dbReference type="Gene3D" id="3.40.50.720">
    <property type="entry name" value="NAD(P)-binding Rossmann-like Domain"/>
    <property type="match status" value="2"/>
</dbReference>
<dbReference type="AlphaFoldDB" id="A0A7R8WV81"/>
<reference evidence="10" key="1">
    <citation type="submission" date="2020-11" db="EMBL/GenBank/DDBJ databases">
        <authorList>
            <person name="Tran Van P."/>
        </authorList>
    </citation>
    <scope>NUCLEOTIDE SEQUENCE</scope>
</reference>
<keyword evidence="4" id="KW-0521">NADP</keyword>
<dbReference type="InterPro" id="IPR020843">
    <property type="entry name" value="ER"/>
</dbReference>
<accession>A0A7R8WV81</accession>
<evidence type="ECO:0000256" key="8">
    <source>
        <dbReference type="ARBA" id="ARBA00023268"/>
    </source>
</evidence>